<dbReference type="InterPro" id="IPR035959">
    <property type="entry name" value="RutC-like_sf"/>
</dbReference>
<evidence type="ECO:0000313" key="2">
    <source>
        <dbReference type="Proteomes" id="UP000648908"/>
    </source>
</evidence>
<accession>A0A8K0V794</accession>
<dbReference type="AlphaFoldDB" id="A0A8K0V794"/>
<gene>
    <name evidence="1" type="ORF">JL811_07405</name>
</gene>
<protein>
    <submittedName>
        <fullName evidence="1">RidA family protein</fullName>
    </submittedName>
</protein>
<dbReference type="PANTHER" id="PTHR43857">
    <property type="entry name" value="BLR7761 PROTEIN"/>
    <property type="match status" value="1"/>
</dbReference>
<proteinExistence type="predicted"/>
<dbReference type="SUPFAM" id="SSF55298">
    <property type="entry name" value="YjgF-like"/>
    <property type="match status" value="1"/>
</dbReference>
<name>A0A8K0V794_9RHOB</name>
<dbReference type="RefSeq" id="WP_202687838.1">
    <property type="nucleotide sequence ID" value="NZ_JAESVN010000002.1"/>
</dbReference>
<organism evidence="1 2">
    <name type="scientific">Szabonella alba</name>
    <dbReference type="NCBI Taxonomy" id="2804194"/>
    <lineage>
        <taxon>Bacteria</taxon>
        <taxon>Pseudomonadati</taxon>
        <taxon>Pseudomonadota</taxon>
        <taxon>Alphaproteobacteria</taxon>
        <taxon>Rhodobacterales</taxon>
        <taxon>Paracoccaceae</taxon>
        <taxon>Szabonella</taxon>
    </lineage>
</organism>
<dbReference type="Pfam" id="PF01042">
    <property type="entry name" value="Ribonuc_L-PSP"/>
    <property type="match status" value="1"/>
</dbReference>
<comment type="caution">
    <text evidence="1">The sequence shown here is derived from an EMBL/GenBank/DDBJ whole genome shotgun (WGS) entry which is preliminary data.</text>
</comment>
<keyword evidence="2" id="KW-1185">Reference proteome</keyword>
<dbReference type="InterPro" id="IPR006175">
    <property type="entry name" value="YjgF/YER057c/UK114"/>
</dbReference>
<reference evidence="1" key="1">
    <citation type="submission" date="2021-01" db="EMBL/GenBank/DDBJ databases">
        <title>Tabrizicola alba sp. nov. a motile alkaliphilic bacterium isolated from a soda lake.</title>
        <authorList>
            <person name="Szuroczki S."/>
            <person name="Abbaszade G."/>
            <person name="Schumann P."/>
            <person name="Toth E."/>
        </authorList>
    </citation>
    <scope>NUCLEOTIDE SEQUENCE</scope>
    <source>
        <strain evidence="1">DMG-N-6</strain>
    </source>
</reference>
<dbReference type="Proteomes" id="UP000648908">
    <property type="component" value="Unassembled WGS sequence"/>
</dbReference>
<evidence type="ECO:0000313" key="1">
    <source>
        <dbReference type="EMBL" id="MBL4917049.1"/>
    </source>
</evidence>
<dbReference type="Gene3D" id="3.30.1330.40">
    <property type="entry name" value="RutC-like"/>
    <property type="match status" value="1"/>
</dbReference>
<sequence>MSSPHETLHPKNWKPAIGYANGMAASGRMVFTGGMVGWNADQEFETDDFAAQTAQALRNIVAVLAEAGAGPEHLVRLTWYVTDKRAYLDSLRDLGRAYKAIIGRHYPAMALVQVVALVEDRALVEIEATAVIPEPAFPTASQS</sequence>
<dbReference type="EMBL" id="JAESVN010000002">
    <property type="protein sequence ID" value="MBL4917049.1"/>
    <property type="molecule type" value="Genomic_DNA"/>
</dbReference>
<dbReference type="CDD" id="cd00448">
    <property type="entry name" value="YjgF_YER057c_UK114_family"/>
    <property type="match status" value="1"/>
</dbReference>
<dbReference type="PANTHER" id="PTHR43857:SF1">
    <property type="entry name" value="YJGH FAMILY PROTEIN"/>
    <property type="match status" value="1"/>
</dbReference>